<dbReference type="AlphaFoldDB" id="A0A1I2G3Q7"/>
<dbReference type="RefSeq" id="WP_093714181.1">
    <property type="nucleotide sequence ID" value="NZ_FONG01000008.1"/>
</dbReference>
<sequence>MENPETWLGVLAIAITTAGAVVMKWINRGRPEVQLYEPADLDGADLTTIAGIATVVSRQSLKISALEAKTAAQGRYQRVLVAALLRAGVPVPDPDPEDEPLIRG</sequence>
<dbReference type="STRING" id="380248.SAMN05216251_108207"/>
<organism evidence="2 3">
    <name type="scientific">Actinacidiphila alni</name>
    <dbReference type="NCBI Taxonomy" id="380248"/>
    <lineage>
        <taxon>Bacteria</taxon>
        <taxon>Bacillati</taxon>
        <taxon>Actinomycetota</taxon>
        <taxon>Actinomycetes</taxon>
        <taxon>Kitasatosporales</taxon>
        <taxon>Streptomycetaceae</taxon>
        <taxon>Actinacidiphila</taxon>
    </lineage>
</organism>
<accession>A0A1I2G3Q7</accession>
<proteinExistence type="predicted"/>
<keyword evidence="3" id="KW-1185">Reference proteome</keyword>
<keyword evidence="1" id="KW-0812">Transmembrane</keyword>
<keyword evidence="1" id="KW-1133">Transmembrane helix</keyword>
<reference evidence="2 3" key="1">
    <citation type="submission" date="2016-10" db="EMBL/GenBank/DDBJ databases">
        <authorList>
            <person name="de Groot N.N."/>
        </authorList>
    </citation>
    <scope>NUCLEOTIDE SEQUENCE [LARGE SCALE GENOMIC DNA]</scope>
    <source>
        <strain evidence="2 3">CGMCC 4.3510</strain>
    </source>
</reference>
<evidence type="ECO:0000313" key="3">
    <source>
        <dbReference type="Proteomes" id="UP000199323"/>
    </source>
</evidence>
<evidence type="ECO:0000313" key="2">
    <source>
        <dbReference type="EMBL" id="SFF11261.1"/>
    </source>
</evidence>
<evidence type="ECO:0000256" key="1">
    <source>
        <dbReference type="SAM" id="Phobius"/>
    </source>
</evidence>
<gene>
    <name evidence="2" type="ORF">SAMN05216251_108207</name>
</gene>
<dbReference type="Proteomes" id="UP000199323">
    <property type="component" value="Unassembled WGS sequence"/>
</dbReference>
<keyword evidence="1" id="KW-0472">Membrane</keyword>
<dbReference type="EMBL" id="FONG01000008">
    <property type="protein sequence ID" value="SFF11261.1"/>
    <property type="molecule type" value="Genomic_DNA"/>
</dbReference>
<dbReference type="OrthoDB" id="4233768at2"/>
<feature type="transmembrane region" description="Helical" evidence="1">
    <location>
        <begin position="6"/>
        <end position="26"/>
    </location>
</feature>
<protein>
    <submittedName>
        <fullName evidence="2">Uncharacterized protein</fullName>
    </submittedName>
</protein>
<name>A0A1I2G3Q7_9ACTN</name>